<dbReference type="PANTHER" id="PTHR46797:SF1">
    <property type="entry name" value="METHYLPHOSPHONATE SYNTHASE"/>
    <property type="match status" value="1"/>
</dbReference>
<dbReference type="GO" id="GO:0005829">
    <property type="term" value="C:cytosol"/>
    <property type="evidence" value="ECO:0007669"/>
    <property type="project" value="TreeGrafter"/>
</dbReference>
<dbReference type="EMBL" id="BMMF01000012">
    <property type="protein sequence ID" value="GGK46116.1"/>
    <property type="molecule type" value="Genomic_DNA"/>
</dbReference>
<dbReference type="Pfam" id="PF05869">
    <property type="entry name" value="Dam"/>
    <property type="match status" value="1"/>
</dbReference>
<evidence type="ECO:0000313" key="5">
    <source>
        <dbReference type="Proteomes" id="UP000600449"/>
    </source>
</evidence>
<keyword evidence="1" id="KW-0238">DNA-binding</keyword>
<gene>
    <name evidence="4" type="ORF">GCM10011322_36500</name>
</gene>
<dbReference type="GO" id="GO:0003700">
    <property type="term" value="F:DNA-binding transcription factor activity"/>
    <property type="evidence" value="ECO:0007669"/>
    <property type="project" value="TreeGrafter"/>
</dbReference>
<dbReference type="InterPro" id="IPR050807">
    <property type="entry name" value="TransReg_Diox_bact_type"/>
</dbReference>
<dbReference type="Proteomes" id="UP000600449">
    <property type="component" value="Unassembled WGS sequence"/>
</dbReference>
<evidence type="ECO:0000256" key="2">
    <source>
        <dbReference type="SAM" id="MobiDB-lite"/>
    </source>
</evidence>
<feature type="region of interest" description="Disordered" evidence="2">
    <location>
        <begin position="321"/>
        <end position="385"/>
    </location>
</feature>
<keyword evidence="5" id="KW-1185">Reference proteome</keyword>
<dbReference type="SUPFAM" id="SSF47413">
    <property type="entry name" value="lambda repressor-like DNA-binding domains"/>
    <property type="match status" value="2"/>
</dbReference>
<dbReference type="InterPro" id="IPR010982">
    <property type="entry name" value="Lambda_DNA-bd_dom_sf"/>
</dbReference>
<feature type="domain" description="HTH cro/C1-type" evidence="3">
    <location>
        <begin position="69"/>
        <end position="104"/>
    </location>
</feature>
<feature type="domain" description="HTH cro/C1-type" evidence="3">
    <location>
        <begin position="7"/>
        <end position="59"/>
    </location>
</feature>
<dbReference type="PROSITE" id="PS50943">
    <property type="entry name" value="HTH_CROC1"/>
    <property type="match status" value="2"/>
</dbReference>
<sequence length="385" mass="42528">MDFASIVREERTSKGLTQGELAERAGLSLHAVWEAERGNGSVAVLAALVSALDIRFAAAGTGETWGARVRALRTKRGWSQEKLAARAGVSPMAINRLENGNARIATLSAALRVLAPRARARKPQIANWGDGSRDERFTPQDVVRRIESVLNGIELDPCGHPKSPVRAERYIQKEEDGLKQPWNARTVFVNPPYSETGEFVRKAAQEWKSRRAGSILLLLPVKTGFKWFQDDIMGTADVFFLRGRIAFERLGMPATLAPFPIMLVLYGGTDVMITRIMALFECGHMPTSIVVSRARIAGWAKASAAEASVVAPLAFPVPPLNETGDEGEYEVEAQRQDAGRNSHRENCNGHDEPNREHDHAEHADGEARHDRPRSRRSRSKMASIR</sequence>
<dbReference type="GO" id="GO:0009307">
    <property type="term" value="P:DNA restriction-modification system"/>
    <property type="evidence" value="ECO:0007669"/>
    <property type="project" value="InterPro"/>
</dbReference>
<protein>
    <recommendedName>
        <fullName evidence="3">HTH cro/C1-type domain-containing protein</fullName>
    </recommendedName>
</protein>
<dbReference type="InterPro" id="IPR001387">
    <property type="entry name" value="Cro/C1-type_HTH"/>
</dbReference>
<reference evidence="4 5" key="1">
    <citation type="journal article" date="2014" name="Int. J. Syst. Evol. Microbiol.">
        <title>Complete genome sequence of Corynebacterium casei LMG S-19264T (=DSM 44701T), isolated from a smear-ripened cheese.</title>
        <authorList>
            <consortium name="US DOE Joint Genome Institute (JGI-PGF)"/>
            <person name="Walter F."/>
            <person name="Albersmeier A."/>
            <person name="Kalinowski J."/>
            <person name="Ruckert C."/>
        </authorList>
    </citation>
    <scope>NUCLEOTIDE SEQUENCE [LARGE SCALE GENOMIC DNA]</scope>
    <source>
        <strain evidence="4 5">CGMCC 1.9161</strain>
    </source>
</reference>
<name>A0A917QDY0_9HYPH</name>
<evidence type="ECO:0000313" key="4">
    <source>
        <dbReference type="EMBL" id="GGK46116.1"/>
    </source>
</evidence>
<proteinExistence type="predicted"/>
<feature type="compositionally biased region" description="Basic and acidic residues" evidence="2">
    <location>
        <begin position="332"/>
        <end position="369"/>
    </location>
</feature>
<dbReference type="PANTHER" id="PTHR46797">
    <property type="entry name" value="HTH-TYPE TRANSCRIPTIONAL REGULATOR"/>
    <property type="match status" value="1"/>
</dbReference>
<feature type="compositionally biased region" description="Basic residues" evidence="2">
    <location>
        <begin position="370"/>
        <end position="379"/>
    </location>
</feature>
<dbReference type="RefSeq" id="WP_188914703.1">
    <property type="nucleotide sequence ID" value="NZ_BMMF01000012.1"/>
</dbReference>
<evidence type="ECO:0000256" key="1">
    <source>
        <dbReference type="ARBA" id="ARBA00023125"/>
    </source>
</evidence>
<dbReference type="AlphaFoldDB" id="A0A917QDY0"/>
<dbReference type="CDD" id="cd00093">
    <property type="entry name" value="HTH_XRE"/>
    <property type="match status" value="2"/>
</dbReference>
<dbReference type="GO" id="GO:0003677">
    <property type="term" value="F:DNA binding"/>
    <property type="evidence" value="ECO:0007669"/>
    <property type="project" value="UniProtKB-KW"/>
</dbReference>
<dbReference type="GO" id="GO:0009007">
    <property type="term" value="F:site-specific DNA-methyltransferase (adenine-specific) activity"/>
    <property type="evidence" value="ECO:0007669"/>
    <property type="project" value="InterPro"/>
</dbReference>
<evidence type="ECO:0000259" key="3">
    <source>
        <dbReference type="PROSITE" id="PS50943"/>
    </source>
</evidence>
<dbReference type="SMART" id="SM00530">
    <property type="entry name" value="HTH_XRE"/>
    <property type="match status" value="2"/>
</dbReference>
<dbReference type="Pfam" id="PF01381">
    <property type="entry name" value="HTH_3"/>
    <property type="match status" value="1"/>
</dbReference>
<accession>A0A917QDY0</accession>
<comment type="caution">
    <text evidence="4">The sequence shown here is derived from an EMBL/GenBank/DDBJ whole genome shotgun (WGS) entry which is preliminary data.</text>
</comment>
<dbReference type="InterPro" id="IPR008593">
    <property type="entry name" value="Dam_MeTrfase"/>
</dbReference>
<organism evidence="4 5">
    <name type="scientific">Salinarimonas ramus</name>
    <dbReference type="NCBI Taxonomy" id="690164"/>
    <lineage>
        <taxon>Bacteria</taxon>
        <taxon>Pseudomonadati</taxon>
        <taxon>Pseudomonadota</taxon>
        <taxon>Alphaproteobacteria</taxon>
        <taxon>Hyphomicrobiales</taxon>
        <taxon>Salinarimonadaceae</taxon>
        <taxon>Salinarimonas</taxon>
    </lineage>
</organism>
<dbReference type="Gene3D" id="1.10.260.40">
    <property type="entry name" value="lambda repressor-like DNA-binding domains"/>
    <property type="match status" value="2"/>
</dbReference>